<proteinExistence type="predicted"/>
<dbReference type="EMBL" id="BKCJ010581115">
    <property type="protein sequence ID" value="GFB23181.1"/>
    <property type="molecule type" value="Genomic_DNA"/>
</dbReference>
<sequence>WNVKSVSAMCAKCVMIDKHDLCVLKSVAKPLKKTVTFESIKKNGLPYHPTRRKKTISKHPAHLNLGSGPSLFHGPKALSIDTLDADNSGGPRFCLYQAATAPTSIATAWRSSSLIRTTTNQNVLQIDI</sequence>
<gene>
    <name evidence="1" type="ORF">Tci_695152</name>
</gene>
<organism evidence="1">
    <name type="scientific">Tanacetum cinerariifolium</name>
    <name type="common">Dalmatian daisy</name>
    <name type="synonym">Chrysanthemum cinerariifolium</name>
    <dbReference type="NCBI Taxonomy" id="118510"/>
    <lineage>
        <taxon>Eukaryota</taxon>
        <taxon>Viridiplantae</taxon>
        <taxon>Streptophyta</taxon>
        <taxon>Embryophyta</taxon>
        <taxon>Tracheophyta</taxon>
        <taxon>Spermatophyta</taxon>
        <taxon>Magnoliopsida</taxon>
        <taxon>eudicotyledons</taxon>
        <taxon>Gunneridae</taxon>
        <taxon>Pentapetalae</taxon>
        <taxon>asterids</taxon>
        <taxon>campanulids</taxon>
        <taxon>Asterales</taxon>
        <taxon>Asteraceae</taxon>
        <taxon>Asteroideae</taxon>
        <taxon>Anthemideae</taxon>
        <taxon>Anthemidinae</taxon>
        <taxon>Tanacetum</taxon>
    </lineage>
</organism>
<evidence type="ECO:0000313" key="1">
    <source>
        <dbReference type="EMBL" id="GFB23181.1"/>
    </source>
</evidence>
<dbReference type="AlphaFoldDB" id="A0A699L2K2"/>
<accession>A0A699L2K2</accession>
<reference evidence="1" key="1">
    <citation type="journal article" date="2019" name="Sci. Rep.">
        <title>Draft genome of Tanacetum cinerariifolium, the natural source of mosquito coil.</title>
        <authorList>
            <person name="Yamashiro T."/>
            <person name="Shiraishi A."/>
            <person name="Satake H."/>
            <person name="Nakayama K."/>
        </authorList>
    </citation>
    <scope>NUCLEOTIDE SEQUENCE</scope>
</reference>
<comment type="caution">
    <text evidence="1">The sequence shown here is derived from an EMBL/GenBank/DDBJ whole genome shotgun (WGS) entry which is preliminary data.</text>
</comment>
<protein>
    <submittedName>
        <fullName evidence="1">Uncharacterized protein</fullName>
    </submittedName>
</protein>
<feature type="non-terminal residue" evidence="1">
    <location>
        <position position="1"/>
    </location>
</feature>
<name>A0A699L2K2_TANCI</name>